<dbReference type="PANTHER" id="PTHR39196:SF1">
    <property type="entry name" value="PRIMOSOME, DNAD SUBUNIT"/>
    <property type="match status" value="1"/>
</dbReference>
<feature type="domain" description="Lin1244/Lin1753-like N-terminal" evidence="2">
    <location>
        <begin position="11"/>
        <end position="104"/>
    </location>
</feature>
<feature type="region of interest" description="Disordered" evidence="1">
    <location>
        <begin position="137"/>
        <end position="170"/>
    </location>
</feature>
<evidence type="ECO:0000313" key="3">
    <source>
        <dbReference type="EMBL" id="MBS1011456.1"/>
    </source>
</evidence>
<accession>A0AA41ERB5</accession>
<dbReference type="Pfam" id="PF14297">
    <property type="entry name" value="Lin1244_N"/>
    <property type="match status" value="1"/>
</dbReference>
<feature type="compositionally biased region" description="Polar residues" evidence="1">
    <location>
        <begin position="137"/>
        <end position="163"/>
    </location>
</feature>
<dbReference type="PANTHER" id="PTHR39196">
    <property type="entry name" value="PRIMOSOME, DNAD SUBUNIT"/>
    <property type="match status" value="1"/>
</dbReference>
<protein>
    <submittedName>
        <fullName evidence="3">DUF4373 domain-containing protein</fullName>
    </submittedName>
</protein>
<dbReference type="InterPro" id="IPR025400">
    <property type="entry name" value="Lin1244/Lin1753-like_N"/>
</dbReference>
<evidence type="ECO:0000313" key="4">
    <source>
        <dbReference type="Proteomes" id="UP000676478"/>
    </source>
</evidence>
<feature type="region of interest" description="Disordered" evidence="1">
    <location>
        <begin position="250"/>
        <end position="291"/>
    </location>
</feature>
<reference evidence="3" key="2">
    <citation type="submission" date="2022-09" db="EMBL/GenBank/DDBJ databases">
        <title>Genome-inferred correspondence between phylogeny and metabolic traits in the wild Drosophila gut microbiome.</title>
        <authorList>
            <person name="Bueno E."/>
            <person name="Blow F."/>
            <person name="Douglas A.E."/>
        </authorList>
    </citation>
    <scope>NUCLEOTIDE SEQUENCE</scope>
    <source>
        <strain evidence="3">Dm-2019-70</strain>
    </source>
</reference>
<comment type="caution">
    <text evidence="3">The sequence shown here is derived from an EMBL/GenBank/DDBJ whole genome shotgun (WGS) entry which is preliminary data.</text>
</comment>
<sequence length="313" mass="35849">MARPIKKGIDYYSIDVDFLRDIKIRKIMRSCGIATGSILLSLLGNIYRDEGYYAVWDSDMCFLVADEVGTKESAVDELVKRATEVGFFDNGMFEKYHILTSHGIQARYEQAARQKKNHHIEPKFSLLRVSNVENRVTNTDNPVSNVESTQSILNDTKGNNSKSDNTKPKVTDDQLRERFNLGFWLTYPKKQGFDKAFDEFKIAIDNGFSPDDIETGAKKYAEYCKIKKRTEQYTKNPDNWIAEHRWTDTLDMLPDPPRQGKKTTTKETVPDWAQSGATQTANRTELTPEQQAEISARIARLQQNKEPEQEATT</sequence>
<proteinExistence type="predicted"/>
<reference evidence="3" key="1">
    <citation type="submission" date="2020-12" db="EMBL/GenBank/DDBJ databases">
        <authorList>
            <person name="Mcmullen J.G."/>
        </authorList>
    </citation>
    <scope>NUCLEOTIDE SEQUENCE</scope>
    <source>
        <strain evidence="3">Dm-2019-70</strain>
    </source>
</reference>
<evidence type="ECO:0000259" key="2">
    <source>
        <dbReference type="Pfam" id="PF14297"/>
    </source>
</evidence>
<organism evidence="3 4">
    <name type="scientific">Levilactobacillus brevis</name>
    <name type="common">Lactobacillus brevis</name>
    <dbReference type="NCBI Taxonomy" id="1580"/>
    <lineage>
        <taxon>Bacteria</taxon>
        <taxon>Bacillati</taxon>
        <taxon>Bacillota</taxon>
        <taxon>Bacilli</taxon>
        <taxon>Lactobacillales</taxon>
        <taxon>Lactobacillaceae</taxon>
        <taxon>Levilactobacillus</taxon>
    </lineage>
</organism>
<dbReference type="Proteomes" id="UP000676478">
    <property type="component" value="Unassembled WGS sequence"/>
</dbReference>
<gene>
    <name evidence="3" type="ORF">JK167_11520</name>
</gene>
<name>A0AA41ERB5_LEVBR</name>
<dbReference type="RefSeq" id="WP_211756731.1">
    <property type="nucleotide sequence ID" value="NZ_JAERKF010000016.1"/>
</dbReference>
<dbReference type="AlphaFoldDB" id="A0AA41ERB5"/>
<feature type="compositionally biased region" description="Polar residues" evidence="1">
    <location>
        <begin position="275"/>
        <end position="291"/>
    </location>
</feature>
<evidence type="ECO:0000256" key="1">
    <source>
        <dbReference type="SAM" id="MobiDB-lite"/>
    </source>
</evidence>
<dbReference type="EMBL" id="JAERKF010000016">
    <property type="protein sequence ID" value="MBS1011456.1"/>
    <property type="molecule type" value="Genomic_DNA"/>
</dbReference>